<dbReference type="AlphaFoldDB" id="A0AAD8Q993"/>
<organism evidence="1 2">
    <name type="scientific">Colletotrichum navitas</name>
    <dbReference type="NCBI Taxonomy" id="681940"/>
    <lineage>
        <taxon>Eukaryota</taxon>
        <taxon>Fungi</taxon>
        <taxon>Dikarya</taxon>
        <taxon>Ascomycota</taxon>
        <taxon>Pezizomycotina</taxon>
        <taxon>Sordariomycetes</taxon>
        <taxon>Hypocreomycetidae</taxon>
        <taxon>Glomerellales</taxon>
        <taxon>Glomerellaceae</taxon>
        <taxon>Colletotrichum</taxon>
        <taxon>Colletotrichum graminicola species complex</taxon>
    </lineage>
</organism>
<keyword evidence="2" id="KW-1185">Reference proteome</keyword>
<name>A0AAD8Q993_9PEZI</name>
<sequence>MDGIATTTTTTQYIAHDDTNTCPVGADTHLFACTSRGAVKVPKGPFCLYTTLVLGSAHASLPTHVMSRLRASQPLDSLVCAELATVLVEVHRFSLDHCTAPTYHFLVTPSQVVRLPLPRLLPLEPRPLFFIHNALSQSNCLPLEASKIPPTNPNSYKTLTLNVPSHG</sequence>
<proteinExistence type="predicted"/>
<protein>
    <submittedName>
        <fullName evidence="1">Uncharacterized protein</fullName>
    </submittedName>
</protein>
<dbReference type="EMBL" id="JAHLJV010000010">
    <property type="protein sequence ID" value="KAK1596849.1"/>
    <property type="molecule type" value="Genomic_DNA"/>
</dbReference>
<dbReference type="RefSeq" id="XP_060417686.1">
    <property type="nucleotide sequence ID" value="XM_060552509.1"/>
</dbReference>
<gene>
    <name evidence="1" type="ORF">LY79DRAFT_33379</name>
</gene>
<evidence type="ECO:0000313" key="2">
    <source>
        <dbReference type="Proteomes" id="UP001230504"/>
    </source>
</evidence>
<reference evidence="1" key="1">
    <citation type="submission" date="2021-06" db="EMBL/GenBank/DDBJ databases">
        <title>Comparative genomics, transcriptomics and evolutionary studies reveal genomic signatures of adaptation to plant cell wall in hemibiotrophic fungi.</title>
        <authorList>
            <consortium name="DOE Joint Genome Institute"/>
            <person name="Baroncelli R."/>
            <person name="Diaz J.F."/>
            <person name="Benocci T."/>
            <person name="Peng M."/>
            <person name="Battaglia E."/>
            <person name="Haridas S."/>
            <person name="Andreopoulos W."/>
            <person name="Labutti K."/>
            <person name="Pangilinan J."/>
            <person name="Floch G.L."/>
            <person name="Makela M.R."/>
            <person name="Henrissat B."/>
            <person name="Grigoriev I.V."/>
            <person name="Crouch J.A."/>
            <person name="De Vries R.P."/>
            <person name="Sukno S.A."/>
            <person name="Thon M.R."/>
        </authorList>
    </citation>
    <scope>NUCLEOTIDE SEQUENCE</scope>
    <source>
        <strain evidence="1">CBS 125086</strain>
    </source>
</reference>
<dbReference type="GeneID" id="85436749"/>
<dbReference type="Proteomes" id="UP001230504">
    <property type="component" value="Unassembled WGS sequence"/>
</dbReference>
<accession>A0AAD8Q993</accession>
<evidence type="ECO:0000313" key="1">
    <source>
        <dbReference type="EMBL" id="KAK1596849.1"/>
    </source>
</evidence>
<comment type="caution">
    <text evidence="1">The sequence shown here is derived from an EMBL/GenBank/DDBJ whole genome shotgun (WGS) entry which is preliminary data.</text>
</comment>